<dbReference type="GeneID" id="64671100"/>
<keyword evidence="3" id="KW-1185">Reference proteome</keyword>
<sequence>MILHQKSRCPALPFSIYGPNIDLGALLVRGRHSTILPHQKFRCPALSFSTYGPNIDLGALLVRGRVDEGVTFFRPTLLTNPSGILLYSILPSSRTKNLAARPFRSRLMARTSIWTPLSDEEGKHSTILPHQKSRCPTLSFSTYGPNIDLGALLVRGRVDEGVTFFRSNLLTNPSGILLYSILPSSRTKNLAARTSRSRLMARTSGLVGHRDEEERGCTSPGSITLLCNVLQSSCTKNIAARPSRSRFMARTSIWAPLSDEEGKHVTILPHQKSRRPHLPFSTYDPNIVLRGLKRYGVKHWEEGKGTTNLPHLRPRCPDILFPTYGMIIDCFMPLPEQSPRRPYISLESYHSNFTCCGNERCNNTTSPSLLLPLFTAMYGSHFNFLEHRNETLSRAVSIRQANQKTRKQDRAPTESATHPEHHSASSQKNRTRRSLKSGQGYGIISVRRNKCAIRVGY</sequence>
<evidence type="ECO:0000256" key="1">
    <source>
        <dbReference type="SAM" id="MobiDB-lite"/>
    </source>
</evidence>
<name>A0AAD4ED56_9AGAM</name>
<feature type="region of interest" description="Disordered" evidence="1">
    <location>
        <begin position="400"/>
        <end position="439"/>
    </location>
</feature>
<dbReference type="AlphaFoldDB" id="A0AAD4ED56"/>
<proteinExistence type="predicted"/>
<reference evidence="2" key="1">
    <citation type="journal article" date="2020" name="New Phytol.">
        <title>Comparative genomics reveals dynamic genome evolution in host specialist ectomycorrhizal fungi.</title>
        <authorList>
            <person name="Lofgren L.A."/>
            <person name="Nguyen N.H."/>
            <person name="Vilgalys R."/>
            <person name="Ruytinx J."/>
            <person name="Liao H.L."/>
            <person name="Branco S."/>
            <person name="Kuo A."/>
            <person name="LaButti K."/>
            <person name="Lipzen A."/>
            <person name="Andreopoulos W."/>
            <person name="Pangilinan J."/>
            <person name="Riley R."/>
            <person name="Hundley H."/>
            <person name="Na H."/>
            <person name="Barry K."/>
            <person name="Grigoriev I.V."/>
            <person name="Stajich J.E."/>
            <person name="Kennedy P.G."/>
        </authorList>
    </citation>
    <scope>NUCLEOTIDE SEQUENCE</scope>
    <source>
        <strain evidence="2">FC203</strain>
    </source>
</reference>
<protein>
    <submittedName>
        <fullName evidence="2">Uncharacterized protein</fullName>
    </submittedName>
</protein>
<gene>
    <name evidence="2" type="ORF">F5891DRAFT_978627</name>
</gene>
<comment type="caution">
    <text evidence="2">The sequence shown here is derived from an EMBL/GenBank/DDBJ whole genome shotgun (WGS) entry which is preliminary data.</text>
</comment>
<dbReference type="RefSeq" id="XP_041228323.1">
    <property type="nucleotide sequence ID" value="XM_041376802.1"/>
</dbReference>
<feature type="compositionally biased region" description="Basic and acidic residues" evidence="1">
    <location>
        <begin position="406"/>
        <end position="423"/>
    </location>
</feature>
<dbReference type="Proteomes" id="UP001195769">
    <property type="component" value="Unassembled WGS sequence"/>
</dbReference>
<organism evidence="2 3">
    <name type="scientific">Suillus fuscotomentosus</name>
    <dbReference type="NCBI Taxonomy" id="1912939"/>
    <lineage>
        <taxon>Eukaryota</taxon>
        <taxon>Fungi</taxon>
        <taxon>Dikarya</taxon>
        <taxon>Basidiomycota</taxon>
        <taxon>Agaricomycotina</taxon>
        <taxon>Agaricomycetes</taxon>
        <taxon>Agaricomycetidae</taxon>
        <taxon>Boletales</taxon>
        <taxon>Suillineae</taxon>
        <taxon>Suillaceae</taxon>
        <taxon>Suillus</taxon>
    </lineage>
</organism>
<accession>A0AAD4ED56</accession>
<evidence type="ECO:0000313" key="3">
    <source>
        <dbReference type="Proteomes" id="UP001195769"/>
    </source>
</evidence>
<evidence type="ECO:0000313" key="2">
    <source>
        <dbReference type="EMBL" id="KAG1902748.1"/>
    </source>
</evidence>
<dbReference type="EMBL" id="JABBWK010000016">
    <property type="protein sequence ID" value="KAG1902748.1"/>
    <property type="molecule type" value="Genomic_DNA"/>
</dbReference>